<dbReference type="Proteomes" id="UP000682202">
    <property type="component" value="Chromosome"/>
</dbReference>
<dbReference type="SUPFAM" id="SSF103642">
    <property type="entry name" value="Sec-C motif"/>
    <property type="match status" value="1"/>
</dbReference>
<evidence type="ECO:0000313" key="3">
    <source>
        <dbReference type="Proteomes" id="UP000682202"/>
    </source>
</evidence>
<feature type="region of interest" description="Disordered" evidence="1">
    <location>
        <begin position="1"/>
        <end position="47"/>
    </location>
</feature>
<gene>
    <name evidence="2" type="ORF">F6B93_03880</name>
</gene>
<dbReference type="KEGG" id="mspg:F6B93_03880"/>
<keyword evidence="3" id="KW-1185">Reference proteome</keyword>
<evidence type="ECO:0000313" key="2">
    <source>
        <dbReference type="EMBL" id="QUR69573.1"/>
    </source>
</evidence>
<protein>
    <recommendedName>
        <fullName evidence="4">SEC-C motif-containing protein</fullName>
    </recommendedName>
</protein>
<dbReference type="Pfam" id="PF02810">
    <property type="entry name" value="SEC-C"/>
    <property type="match status" value="1"/>
</dbReference>
<sequence>MDSVGRPADALQEQAWAFLDGQQDRPTGPQETQPPPADSCDPGAPATMTLAWVPSGDYEEAVALWPELAEGDLAAGPDGPLPHALYCRAFQRQLHELSERGIATLAIAPVRVAPFTAWCAEQGRPPDSNARASYADRLAADSDPSVVTWPPGRNEPCWCGSRRKYKKCCAAPTSTKSGRQS</sequence>
<dbReference type="Gene3D" id="3.10.450.50">
    <property type="match status" value="1"/>
</dbReference>
<organism evidence="2 3">
    <name type="scientific">Mycobacterium spongiae</name>
    <dbReference type="NCBI Taxonomy" id="886343"/>
    <lineage>
        <taxon>Bacteria</taxon>
        <taxon>Bacillati</taxon>
        <taxon>Actinomycetota</taxon>
        <taxon>Actinomycetes</taxon>
        <taxon>Mycobacteriales</taxon>
        <taxon>Mycobacteriaceae</taxon>
        <taxon>Mycobacterium</taxon>
    </lineage>
</organism>
<proteinExistence type="predicted"/>
<dbReference type="EMBL" id="CP046600">
    <property type="protein sequence ID" value="QUR69573.1"/>
    <property type="molecule type" value="Genomic_DNA"/>
</dbReference>
<accession>A0A975K1Y2</accession>
<dbReference type="InterPro" id="IPR004027">
    <property type="entry name" value="SEC_C_motif"/>
</dbReference>
<evidence type="ECO:0000256" key="1">
    <source>
        <dbReference type="SAM" id="MobiDB-lite"/>
    </source>
</evidence>
<name>A0A975K1Y2_9MYCO</name>
<dbReference type="AlphaFoldDB" id="A0A975K1Y2"/>
<evidence type="ECO:0008006" key="4">
    <source>
        <dbReference type="Google" id="ProtNLM"/>
    </source>
</evidence>
<reference evidence="2" key="1">
    <citation type="submission" date="2019-12" db="EMBL/GenBank/DDBJ databases">
        <title>Mycobacterium spongiae sp. nov.</title>
        <authorList>
            <person name="Stinear T."/>
        </authorList>
    </citation>
    <scope>NUCLEOTIDE SEQUENCE</scope>
    <source>
        <strain evidence="2">FSD4b-SM</strain>
    </source>
</reference>